<dbReference type="GeneID" id="20668961"/>
<comment type="similarity">
    <text evidence="1">Belongs to the CSN7/EIF3M family. CSN7 subfamily.</text>
</comment>
<dbReference type="eggNOG" id="KOG3250">
    <property type="taxonomic scope" value="Eukaryota"/>
</dbReference>
<reference evidence="4 5" key="1">
    <citation type="journal article" date="2012" name="New Phytol.">
        <title>Insight into trade-off between wood decay and parasitism from the genome of a fungal forest pathogen.</title>
        <authorList>
            <person name="Olson A."/>
            <person name="Aerts A."/>
            <person name="Asiegbu F."/>
            <person name="Belbahri L."/>
            <person name="Bouzid O."/>
            <person name="Broberg A."/>
            <person name="Canback B."/>
            <person name="Coutinho P.M."/>
            <person name="Cullen D."/>
            <person name="Dalman K."/>
            <person name="Deflorio G."/>
            <person name="van Diepen L.T."/>
            <person name="Dunand C."/>
            <person name="Duplessis S."/>
            <person name="Durling M."/>
            <person name="Gonthier P."/>
            <person name="Grimwood J."/>
            <person name="Fossdal C.G."/>
            <person name="Hansson D."/>
            <person name="Henrissat B."/>
            <person name="Hietala A."/>
            <person name="Himmelstrand K."/>
            <person name="Hoffmeister D."/>
            <person name="Hogberg N."/>
            <person name="James T.Y."/>
            <person name="Karlsson M."/>
            <person name="Kohler A."/>
            <person name="Kues U."/>
            <person name="Lee Y.H."/>
            <person name="Lin Y.C."/>
            <person name="Lind M."/>
            <person name="Lindquist E."/>
            <person name="Lombard V."/>
            <person name="Lucas S."/>
            <person name="Lunden K."/>
            <person name="Morin E."/>
            <person name="Murat C."/>
            <person name="Park J."/>
            <person name="Raffaello T."/>
            <person name="Rouze P."/>
            <person name="Salamov A."/>
            <person name="Schmutz J."/>
            <person name="Solheim H."/>
            <person name="Stahlberg J."/>
            <person name="Velez H."/>
            <person name="de Vries R.P."/>
            <person name="Wiebenga A."/>
            <person name="Woodward S."/>
            <person name="Yakovlev I."/>
            <person name="Garbelotto M."/>
            <person name="Martin F."/>
            <person name="Grigoriev I.V."/>
            <person name="Stenlid J."/>
        </authorList>
    </citation>
    <scope>NUCLEOTIDE SEQUENCE [LARGE SCALE GENOMIC DNA]</scope>
    <source>
        <strain evidence="4 5">TC 32-1</strain>
    </source>
</reference>
<evidence type="ECO:0000256" key="2">
    <source>
        <dbReference type="ARBA" id="ARBA00022790"/>
    </source>
</evidence>
<dbReference type="InterPro" id="IPR045237">
    <property type="entry name" value="COPS7/eIF3m"/>
</dbReference>
<keyword evidence="2" id="KW-0736">Signalosome</keyword>
<feature type="non-terminal residue" evidence="4">
    <location>
        <position position="173"/>
    </location>
</feature>
<evidence type="ECO:0000313" key="5">
    <source>
        <dbReference type="Proteomes" id="UP000030671"/>
    </source>
</evidence>
<name>W4KPT7_HETIT</name>
<gene>
    <name evidence="4" type="ORF">HETIRDRAFT_243068</name>
</gene>
<protein>
    <recommendedName>
        <fullName evidence="3">PCI domain-containing protein</fullName>
    </recommendedName>
</protein>
<dbReference type="GO" id="GO:0008180">
    <property type="term" value="C:COP9 signalosome"/>
    <property type="evidence" value="ECO:0007669"/>
    <property type="project" value="UniProtKB-KW"/>
</dbReference>
<dbReference type="RefSeq" id="XP_009541596.1">
    <property type="nucleotide sequence ID" value="XM_009543301.1"/>
</dbReference>
<dbReference type="InterPro" id="IPR000717">
    <property type="entry name" value="PCI_dom"/>
</dbReference>
<dbReference type="PANTHER" id="PTHR15350">
    <property type="entry name" value="COP9 SIGNALOSOME COMPLEX SUBUNIT 7/DENDRITIC CELL PROTEIN GA17"/>
    <property type="match status" value="1"/>
</dbReference>
<dbReference type="SMART" id="SM00088">
    <property type="entry name" value="PINT"/>
    <property type="match status" value="1"/>
</dbReference>
<dbReference type="PROSITE" id="PS50250">
    <property type="entry name" value="PCI"/>
    <property type="match status" value="1"/>
</dbReference>
<dbReference type="Pfam" id="PF22061">
    <property type="entry name" value="CSN7_HB_subdom"/>
    <property type="match status" value="1"/>
</dbReference>
<accession>W4KPT7</accession>
<feature type="non-terminal residue" evidence="4">
    <location>
        <position position="1"/>
    </location>
</feature>
<dbReference type="STRING" id="747525.W4KPT7"/>
<proteinExistence type="inferred from homology"/>
<evidence type="ECO:0000259" key="3">
    <source>
        <dbReference type="PROSITE" id="PS50250"/>
    </source>
</evidence>
<dbReference type="Pfam" id="PF01399">
    <property type="entry name" value="PCI"/>
    <property type="match status" value="1"/>
</dbReference>
<dbReference type="HOGENOM" id="CLU_054426_1_0_1"/>
<evidence type="ECO:0000313" key="4">
    <source>
        <dbReference type="EMBL" id="ETW87729.1"/>
    </source>
</evidence>
<dbReference type="AlphaFoldDB" id="W4KPT7"/>
<keyword evidence="5" id="KW-1185">Reference proteome</keyword>
<feature type="domain" description="PCI" evidence="3">
    <location>
        <begin position="1"/>
        <end position="155"/>
    </location>
</feature>
<sequence length="173" mass="19399">SHFSAKLEPFVLMAKSAKGAAAAKLVQDATSAPGVYVFAELLDAPGVQELSTSAQHAPFHALLQLFAYKTYIDYLQHKDQLPPLSPAQITKLKHLSLISFAMERRILPYTDLLQALQISTIRELEDLIIDAIYLDLLRGKLDQKEQQFEVEYTMGRDIEADKIGSLLQALEDW</sequence>
<dbReference type="KEGG" id="hir:HETIRDRAFT_243068"/>
<organism evidence="4 5">
    <name type="scientific">Heterobasidion irregulare (strain TC 32-1)</name>
    <dbReference type="NCBI Taxonomy" id="747525"/>
    <lineage>
        <taxon>Eukaryota</taxon>
        <taxon>Fungi</taxon>
        <taxon>Dikarya</taxon>
        <taxon>Basidiomycota</taxon>
        <taxon>Agaricomycotina</taxon>
        <taxon>Agaricomycetes</taxon>
        <taxon>Russulales</taxon>
        <taxon>Bondarzewiaceae</taxon>
        <taxon>Heterobasidion</taxon>
        <taxon>Heterobasidion annosum species complex</taxon>
    </lineage>
</organism>
<dbReference type="Proteomes" id="UP000030671">
    <property type="component" value="Unassembled WGS sequence"/>
</dbReference>
<evidence type="ECO:0000256" key="1">
    <source>
        <dbReference type="ARBA" id="ARBA00008482"/>
    </source>
</evidence>
<dbReference type="PANTHER" id="PTHR15350:SF5">
    <property type="entry name" value="COP9 SIGNALOSOME COMPLEX SUBUNIT 7"/>
    <property type="match status" value="1"/>
</dbReference>
<dbReference type="InParanoid" id="W4KPT7"/>
<dbReference type="OrthoDB" id="10265275at2759"/>
<dbReference type="EMBL" id="KI925454">
    <property type="protein sequence ID" value="ETW87729.1"/>
    <property type="molecule type" value="Genomic_DNA"/>
</dbReference>